<keyword evidence="1" id="KW-0472">Membrane</keyword>
<organism evidence="2">
    <name type="scientific">Arundo donax</name>
    <name type="common">Giant reed</name>
    <name type="synonym">Donax arundinaceus</name>
    <dbReference type="NCBI Taxonomy" id="35708"/>
    <lineage>
        <taxon>Eukaryota</taxon>
        <taxon>Viridiplantae</taxon>
        <taxon>Streptophyta</taxon>
        <taxon>Embryophyta</taxon>
        <taxon>Tracheophyta</taxon>
        <taxon>Spermatophyta</taxon>
        <taxon>Magnoliopsida</taxon>
        <taxon>Liliopsida</taxon>
        <taxon>Poales</taxon>
        <taxon>Poaceae</taxon>
        <taxon>PACMAD clade</taxon>
        <taxon>Arundinoideae</taxon>
        <taxon>Arundineae</taxon>
        <taxon>Arundo</taxon>
    </lineage>
</organism>
<proteinExistence type="predicted"/>
<name>A0A0A9BEA1_ARUDO</name>
<dbReference type="EMBL" id="GBRH01235576">
    <property type="protein sequence ID" value="JAD62319.1"/>
    <property type="molecule type" value="Transcribed_RNA"/>
</dbReference>
<reference evidence="2" key="2">
    <citation type="journal article" date="2015" name="Data Brief">
        <title>Shoot transcriptome of the giant reed, Arundo donax.</title>
        <authorList>
            <person name="Barrero R.A."/>
            <person name="Guerrero F.D."/>
            <person name="Moolhuijzen P."/>
            <person name="Goolsby J.A."/>
            <person name="Tidwell J."/>
            <person name="Bellgard S.E."/>
            <person name="Bellgard M.I."/>
        </authorList>
    </citation>
    <scope>NUCLEOTIDE SEQUENCE</scope>
    <source>
        <tissue evidence="2">Shoot tissue taken approximately 20 cm above the soil surface</tissue>
    </source>
</reference>
<keyword evidence="1" id="KW-0812">Transmembrane</keyword>
<accession>A0A0A9BEA1</accession>
<protein>
    <submittedName>
        <fullName evidence="2">Uncharacterized protein</fullName>
    </submittedName>
</protein>
<evidence type="ECO:0000313" key="2">
    <source>
        <dbReference type="EMBL" id="JAD62319.1"/>
    </source>
</evidence>
<keyword evidence="1" id="KW-1133">Transmembrane helix</keyword>
<sequence>MPALFYLFLRSLSALRLISISFQVPQCYYFCRHLAACLFLSIPFVFAGVLSSPAAHFVFCTRDKTLVARQNWSYMEINVFL</sequence>
<reference evidence="2" key="1">
    <citation type="submission" date="2014-09" db="EMBL/GenBank/DDBJ databases">
        <authorList>
            <person name="Magalhaes I.L.F."/>
            <person name="Oliveira U."/>
            <person name="Santos F.R."/>
            <person name="Vidigal T.H.D.A."/>
            <person name="Brescovit A.D."/>
            <person name="Santos A.J."/>
        </authorList>
    </citation>
    <scope>NUCLEOTIDE SEQUENCE</scope>
    <source>
        <tissue evidence="2">Shoot tissue taken approximately 20 cm above the soil surface</tissue>
    </source>
</reference>
<feature type="transmembrane region" description="Helical" evidence="1">
    <location>
        <begin position="33"/>
        <end position="59"/>
    </location>
</feature>
<evidence type="ECO:0000256" key="1">
    <source>
        <dbReference type="SAM" id="Phobius"/>
    </source>
</evidence>
<dbReference type="AlphaFoldDB" id="A0A0A9BEA1"/>